<organism evidence="4">
    <name type="scientific">Corethron hystrix</name>
    <dbReference type="NCBI Taxonomy" id="216773"/>
    <lineage>
        <taxon>Eukaryota</taxon>
        <taxon>Sar</taxon>
        <taxon>Stramenopiles</taxon>
        <taxon>Ochrophyta</taxon>
        <taxon>Bacillariophyta</taxon>
        <taxon>Coscinodiscophyceae</taxon>
        <taxon>Corethrophycidae</taxon>
        <taxon>Corethrales</taxon>
        <taxon>Corethraceae</taxon>
        <taxon>Corethron</taxon>
    </lineage>
</organism>
<dbReference type="Gene3D" id="3.30.360.10">
    <property type="entry name" value="Dihydrodipicolinate Reductase, domain 2"/>
    <property type="match status" value="1"/>
</dbReference>
<dbReference type="AlphaFoldDB" id="A0A7S1BQN8"/>
<keyword evidence="2" id="KW-0560">Oxidoreductase</keyword>
<proteinExistence type="inferred from homology"/>
<dbReference type="Pfam" id="PF22725">
    <property type="entry name" value="GFO_IDH_MocA_C3"/>
    <property type="match status" value="1"/>
</dbReference>
<protein>
    <recommendedName>
        <fullName evidence="3">GFO/IDH/MocA-like oxidoreductase domain-containing protein</fullName>
    </recommendedName>
</protein>
<dbReference type="PANTHER" id="PTHR43818">
    <property type="entry name" value="BCDNA.GH03377"/>
    <property type="match status" value="1"/>
</dbReference>
<name>A0A7S1BQN8_9STRA</name>
<dbReference type="InterPro" id="IPR050463">
    <property type="entry name" value="Gfo/Idh/MocA_oxidrdct_glycsds"/>
</dbReference>
<evidence type="ECO:0000313" key="4">
    <source>
        <dbReference type="EMBL" id="CAD8894971.1"/>
    </source>
</evidence>
<sequence length="209" mass="22582">MGGIRGLDDDGKVDLPWRLVAEQAGGGLIMDVGCHVIDRIDYLCGPLVNVSGAAKKYNSPSQDVEDYVQLRAEIGNCDWGAVESAGATVECTWDFGWTGGSVDEFVITGTKGSISMVGMSPYLPITLKGNDGEILKELTFEAPEHTAQSMIQLVTDDILNSSRNSGNVVSLADNAIRTSLVLDTILDKYYGGRSEEFWKRIDSWPGVQS</sequence>
<dbReference type="SUPFAM" id="SSF55347">
    <property type="entry name" value="Glyceraldehyde-3-phosphate dehydrogenase-like, C-terminal domain"/>
    <property type="match status" value="1"/>
</dbReference>
<evidence type="ECO:0000256" key="1">
    <source>
        <dbReference type="ARBA" id="ARBA00010928"/>
    </source>
</evidence>
<dbReference type="PANTHER" id="PTHR43818:SF11">
    <property type="entry name" value="BCDNA.GH03377"/>
    <property type="match status" value="1"/>
</dbReference>
<feature type="domain" description="GFO/IDH/MocA-like oxidoreductase" evidence="3">
    <location>
        <begin position="14"/>
        <end position="114"/>
    </location>
</feature>
<gene>
    <name evidence="4" type="ORF">CHYS00102_LOCUS22185</name>
</gene>
<comment type="similarity">
    <text evidence="1">Belongs to the Gfo/Idh/MocA family.</text>
</comment>
<evidence type="ECO:0000256" key="2">
    <source>
        <dbReference type="ARBA" id="ARBA00023002"/>
    </source>
</evidence>
<dbReference type="EMBL" id="HBFR01030511">
    <property type="protein sequence ID" value="CAD8894971.1"/>
    <property type="molecule type" value="Transcribed_RNA"/>
</dbReference>
<dbReference type="InterPro" id="IPR055170">
    <property type="entry name" value="GFO_IDH_MocA-like_dom"/>
</dbReference>
<reference evidence="4" key="1">
    <citation type="submission" date="2021-01" db="EMBL/GenBank/DDBJ databases">
        <authorList>
            <person name="Corre E."/>
            <person name="Pelletier E."/>
            <person name="Niang G."/>
            <person name="Scheremetjew M."/>
            <person name="Finn R."/>
            <person name="Kale V."/>
            <person name="Holt S."/>
            <person name="Cochrane G."/>
            <person name="Meng A."/>
            <person name="Brown T."/>
            <person name="Cohen L."/>
        </authorList>
    </citation>
    <scope>NUCLEOTIDE SEQUENCE</scope>
    <source>
        <strain evidence="4">308</strain>
    </source>
</reference>
<evidence type="ECO:0000259" key="3">
    <source>
        <dbReference type="Pfam" id="PF22725"/>
    </source>
</evidence>
<dbReference type="GO" id="GO:0016491">
    <property type="term" value="F:oxidoreductase activity"/>
    <property type="evidence" value="ECO:0007669"/>
    <property type="project" value="UniProtKB-KW"/>
</dbReference>
<accession>A0A7S1BQN8</accession>